<dbReference type="EMBL" id="JBHSMG010000001">
    <property type="protein sequence ID" value="MFC5500931.1"/>
    <property type="molecule type" value="Genomic_DNA"/>
</dbReference>
<dbReference type="InterPro" id="IPR036291">
    <property type="entry name" value="NAD(P)-bd_dom_sf"/>
</dbReference>
<keyword evidence="2" id="KW-1185">Reference proteome</keyword>
<name>A0ABW0NKJ6_9MICO</name>
<dbReference type="RefSeq" id="WP_386738539.1">
    <property type="nucleotide sequence ID" value="NZ_JBHSMG010000001.1"/>
</dbReference>
<evidence type="ECO:0000313" key="2">
    <source>
        <dbReference type="Proteomes" id="UP001596039"/>
    </source>
</evidence>
<dbReference type="Proteomes" id="UP001596039">
    <property type="component" value="Unassembled WGS sequence"/>
</dbReference>
<protein>
    <recommendedName>
        <fullName evidence="3">SDR family NAD(P)-dependent oxidoreductase</fullName>
    </recommendedName>
</protein>
<evidence type="ECO:0008006" key="3">
    <source>
        <dbReference type="Google" id="ProtNLM"/>
    </source>
</evidence>
<proteinExistence type="predicted"/>
<comment type="caution">
    <text evidence="1">The sequence shown here is derived from an EMBL/GenBank/DDBJ whole genome shotgun (WGS) entry which is preliminary data.</text>
</comment>
<evidence type="ECO:0000313" key="1">
    <source>
        <dbReference type="EMBL" id="MFC5500931.1"/>
    </source>
</evidence>
<accession>A0ABW0NKJ6</accession>
<gene>
    <name evidence="1" type="ORF">ACFPJ4_01615</name>
</gene>
<reference evidence="2" key="1">
    <citation type="journal article" date="2019" name="Int. J. Syst. Evol. Microbiol.">
        <title>The Global Catalogue of Microorganisms (GCM) 10K type strain sequencing project: providing services to taxonomists for standard genome sequencing and annotation.</title>
        <authorList>
            <consortium name="The Broad Institute Genomics Platform"/>
            <consortium name="The Broad Institute Genome Sequencing Center for Infectious Disease"/>
            <person name="Wu L."/>
            <person name="Ma J."/>
        </authorList>
    </citation>
    <scope>NUCLEOTIDE SEQUENCE [LARGE SCALE GENOMIC DNA]</scope>
    <source>
        <strain evidence="2">CGMCC 4.6997</strain>
    </source>
</reference>
<organism evidence="1 2">
    <name type="scientific">Lysinimonas soli</name>
    <dbReference type="NCBI Taxonomy" id="1074233"/>
    <lineage>
        <taxon>Bacteria</taxon>
        <taxon>Bacillati</taxon>
        <taxon>Actinomycetota</taxon>
        <taxon>Actinomycetes</taxon>
        <taxon>Micrococcales</taxon>
        <taxon>Microbacteriaceae</taxon>
        <taxon>Lysinimonas</taxon>
    </lineage>
</organism>
<dbReference type="SUPFAM" id="SSF51735">
    <property type="entry name" value="NAD(P)-binding Rossmann-fold domains"/>
    <property type="match status" value="1"/>
</dbReference>
<sequence length="179" mass="18588">MERDAAVSAGARVPRLRGCRLLVTAGDSIASREVILALVREGADVAISYPADQPDAAEVTGALARAAGTLVALVPGDTIDRGVCERLIDRSAELLGGLDALVVVERVSRAPVAPWTTLIRAAASRLRPGASILVGSSSIDRDLLEQLRSSGIRLARIAPPPHYGGGTAAAYLELAMRSC</sequence>
<dbReference type="Gene3D" id="3.40.50.720">
    <property type="entry name" value="NAD(P)-binding Rossmann-like Domain"/>
    <property type="match status" value="1"/>
</dbReference>